<accession>A0A6G3ZSG2</accession>
<keyword evidence="4" id="KW-0472">Membrane</keyword>
<organism evidence="5">
    <name type="scientific">Paenibacillus sp. SYP-B3998</name>
    <dbReference type="NCBI Taxonomy" id="2678564"/>
    <lineage>
        <taxon>Bacteria</taxon>
        <taxon>Bacillati</taxon>
        <taxon>Bacillota</taxon>
        <taxon>Bacilli</taxon>
        <taxon>Bacillales</taxon>
        <taxon>Paenibacillaceae</taxon>
        <taxon>Paenibacillus</taxon>
    </lineage>
</organism>
<dbReference type="RefSeq" id="WP_163940896.1">
    <property type="nucleotide sequence ID" value="NZ_JAAIKC010000001.1"/>
</dbReference>
<keyword evidence="3" id="KW-0859">Xylose metabolism</keyword>
<dbReference type="PROSITE" id="PS01125">
    <property type="entry name" value="ROK"/>
    <property type="match status" value="1"/>
</dbReference>
<protein>
    <submittedName>
        <fullName evidence="5">ROK family transcriptional regulator</fullName>
    </submittedName>
</protein>
<comment type="function">
    <text evidence="1">Transcriptional repressor of xylose-utilizing enzymes.</text>
</comment>
<dbReference type="AlphaFoldDB" id="A0A6G3ZSG2"/>
<dbReference type="GO" id="GO:0042732">
    <property type="term" value="P:D-xylose metabolic process"/>
    <property type="evidence" value="ECO:0007669"/>
    <property type="project" value="UniProtKB-KW"/>
</dbReference>
<reference evidence="5" key="1">
    <citation type="submission" date="2020-02" db="EMBL/GenBank/DDBJ databases">
        <authorList>
            <person name="Shen X.-R."/>
            <person name="Zhang Y.-X."/>
        </authorList>
    </citation>
    <scope>NUCLEOTIDE SEQUENCE</scope>
    <source>
        <strain evidence="5">SYP-B3998</strain>
    </source>
</reference>
<evidence type="ECO:0000313" key="5">
    <source>
        <dbReference type="EMBL" id="NEW04978.1"/>
    </source>
</evidence>
<dbReference type="Pfam" id="PF00480">
    <property type="entry name" value="ROK"/>
    <property type="match status" value="1"/>
</dbReference>
<keyword evidence="4" id="KW-1133">Transmembrane helix</keyword>
<name>A0A6G3ZSG2_9BACL</name>
<dbReference type="SUPFAM" id="SSF46785">
    <property type="entry name" value="Winged helix' DNA-binding domain"/>
    <property type="match status" value="1"/>
</dbReference>
<dbReference type="Pfam" id="PF13412">
    <property type="entry name" value="HTH_24"/>
    <property type="match status" value="1"/>
</dbReference>
<evidence type="ECO:0000256" key="3">
    <source>
        <dbReference type="ARBA" id="ARBA00022629"/>
    </source>
</evidence>
<feature type="transmembrane region" description="Helical" evidence="4">
    <location>
        <begin position="312"/>
        <end position="337"/>
    </location>
</feature>
<dbReference type="Gene3D" id="1.10.10.10">
    <property type="entry name" value="Winged helix-like DNA-binding domain superfamily/Winged helix DNA-binding domain"/>
    <property type="match status" value="1"/>
</dbReference>
<dbReference type="InterPro" id="IPR036390">
    <property type="entry name" value="WH_DNA-bd_sf"/>
</dbReference>
<dbReference type="SUPFAM" id="SSF53067">
    <property type="entry name" value="Actin-like ATPase domain"/>
    <property type="match status" value="1"/>
</dbReference>
<comment type="similarity">
    <text evidence="2">Belongs to the ROK (NagC/XylR) family.</text>
</comment>
<evidence type="ECO:0000256" key="1">
    <source>
        <dbReference type="ARBA" id="ARBA00002486"/>
    </source>
</evidence>
<comment type="caution">
    <text evidence="5">The sequence shown here is derived from an EMBL/GenBank/DDBJ whole genome shotgun (WGS) entry which is preliminary data.</text>
</comment>
<evidence type="ECO:0000256" key="4">
    <source>
        <dbReference type="SAM" id="Phobius"/>
    </source>
</evidence>
<dbReference type="InterPro" id="IPR043129">
    <property type="entry name" value="ATPase_NBD"/>
</dbReference>
<gene>
    <name evidence="5" type="ORF">GK047_02960</name>
</gene>
<keyword evidence="4" id="KW-0812">Transmembrane</keyword>
<dbReference type="EMBL" id="JAAIKC010000001">
    <property type="protein sequence ID" value="NEW04978.1"/>
    <property type="molecule type" value="Genomic_DNA"/>
</dbReference>
<dbReference type="Gene3D" id="3.30.420.40">
    <property type="match status" value="2"/>
</dbReference>
<dbReference type="InterPro" id="IPR036388">
    <property type="entry name" value="WH-like_DNA-bd_sf"/>
</dbReference>
<dbReference type="InterPro" id="IPR000600">
    <property type="entry name" value="ROK"/>
</dbReference>
<sequence length="392" mass="43918">MKEVTGNLQLMKKINSSLILNLIHREASVSRAEISQKLKLSPTTVSALVDELIKQSLIDEIGEKSSQGAGRKAIALEISRDKGYIISIGLGNNHFNAALINFHNEIVYEFQQPIIKGNERIYQFIKKSIDILLGASMIKEQSHIRGIAISSPGIIDEFGETILTSTLLQINNLEIKKMLDNEYNYPIIVVNDVKAAAFSEYYSGTRKTENLFFLSIDYGIGTGLIIDGKIYKGYKGASGEIGHIQIDPNGLLCQCGKIGCIETALTEPYILIKAQNAARKSKITHIPQTFDEFLERYEKGEAWAEETMKATFFLIVQMLAAFINFISPEVLVLSGWVNRSEKLMRQLKLELSQFPFPIPFEETRIVPASFGEKNFLIGAATLMLHQLFRAYI</sequence>
<dbReference type="PANTHER" id="PTHR18964:SF149">
    <property type="entry name" value="BIFUNCTIONAL UDP-N-ACETYLGLUCOSAMINE 2-EPIMERASE_N-ACETYLMANNOSAMINE KINASE"/>
    <property type="match status" value="1"/>
</dbReference>
<evidence type="ECO:0000256" key="2">
    <source>
        <dbReference type="ARBA" id="ARBA00006479"/>
    </source>
</evidence>
<keyword evidence="3" id="KW-0119">Carbohydrate metabolism</keyword>
<dbReference type="PANTHER" id="PTHR18964">
    <property type="entry name" value="ROK (REPRESSOR, ORF, KINASE) FAMILY"/>
    <property type="match status" value="1"/>
</dbReference>
<dbReference type="InterPro" id="IPR049874">
    <property type="entry name" value="ROK_cs"/>
</dbReference>
<proteinExistence type="inferred from homology"/>